<organism evidence="1 2">
    <name type="scientific">Rosa chinensis</name>
    <name type="common">China rose</name>
    <dbReference type="NCBI Taxonomy" id="74649"/>
    <lineage>
        <taxon>Eukaryota</taxon>
        <taxon>Viridiplantae</taxon>
        <taxon>Streptophyta</taxon>
        <taxon>Embryophyta</taxon>
        <taxon>Tracheophyta</taxon>
        <taxon>Spermatophyta</taxon>
        <taxon>Magnoliopsida</taxon>
        <taxon>eudicotyledons</taxon>
        <taxon>Gunneridae</taxon>
        <taxon>Pentapetalae</taxon>
        <taxon>rosids</taxon>
        <taxon>fabids</taxon>
        <taxon>Rosales</taxon>
        <taxon>Rosaceae</taxon>
        <taxon>Rosoideae</taxon>
        <taxon>Rosoideae incertae sedis</taxon>
        <taxon>Rosa</taxon>
    </lineage>
</organism>
<reference evidence="1 2" key="1">
    <citation type="journal article" date="2018" name="Nat. Genet.">
        <title>The Rosa genome provides new insights in the design of modern roses.</title>
        <authorList>
            <person name="Bendahmane M."/>
        </authorList>
    </citation>
    <scope>NUCLEOTIDE SEQUENCE [LARGE SCALE GENOMIC DNA]</scope>
    <source>
        <strain evidence="2">cv. Old Blush</strain>
    </source>
</reference>
<name>A0A2P6QME3_ROSCH</name>
<proteinExistence type="predicted"/>
<gene>
    <name evidence="1" type="ORF">RchiOBHm_Chr5g0078961</name>
</gene>
<accession>A0A2P6QME3</accession>
<dbReference type="Proteomes" id="UP000238479">
    <property type="component" value="Chromosome 5"/>
</dbReference>
<dbReference type="Gramene" id="PRQ35345">
    <property type="protein sequence ID" value="PRQ35345"/>
    <property type="gene ID" value="RchiOBHm_Chr5g0078961"/>
</dbReference>
<keyword evidence="2" id="KW-1185">Reference proteome</keyword>
<evidence type="ECO:0000313" key="1">
    <source>
        <dbReference type="EMBL" id="PRQ35345.1"/>
    </source>
</evidence>
<protein>
    <submittedName>
        <fullName evidence="1">Uncharacterized protein</fullName>
    </submittedName>
</protein>
<sequence length="41" mass="4690">MLILLSGILQNPALETSVLFVWHIRRGLGYMREALSKLMDC</sequence>
<dbReference type="EMBL" id="PDCK01000043">
    <property type="protein sequence ID" value="PRQ35345.1"/>
    <property type="molecule type" value="Genomic_DNA"/>
</dbReference>
<dbReference type="AlphaFoldDB" id="A0A2P6QME3"/>
<evidence type="ECO:0000313" key="2">
    <source>
        <dbReference type="Proteomes" id="UP000238479"/>
    </source>
</evidence>
<comment type="caution">
    <text evidence="1">The sequence shown here is derived from an EMBL/GenBank/DDBJ whole genome shotgun (WGS) entry which is preliminary data.</text>
</comment>